<evidence type="ECO:0000313" key="1">
    <source>
        <dbReference type="EMBL" id="AZU62256.1"/>
    </source>
</evidence>
<name>A0A3T0HYS3_9BACI</name>
<dbReference type="InterPro" id="IPR019688">
    <property type="entry name" value="DUF2533"/>
</dbReference>
<dbReference type="RefSeq" id="WP_066399104.1">
    <property type="nucleotide sequence ID" value="NZ_CP022572.1"/>
</dbReference>
<proteinExistence type="predicted"/>
<dbReference type="OrthoDB" id="2679622at2"/>
<organism evidence="1 2">
    <name type="scientific">Neobacillus mesonae</name>
    <dbReference type="NCBI Taxonomy" id="1193713"/>
    <lineage>
        <taxon>Bacteria</taxon>
        <taxon>Bacillati</taxon>
        <taxon>Bacillota</taxon>
        <taxon>Bacilli</taxon>
        <taxon>Bacillales</taxon>
        <taxon>Bacillaceae</taxon>
        <taxon>Neobacillus</taxon>
    </lineage>
</organism>
<gene>
    <name evidence="1" type="ORF">CHR53_13715</name>
</gene>
<accession>A0A3T0HYS3</accession>
<evidence type="ECO:0000313" key="2">
    <source>
        <dbReference type="Proteomes" id="UP000282892"/>
    </source>
</evidence>
<dbReference type="EMBL" id="CP022572">
    <property type="protein sequence ID" value="AZU62256.1"/>
    <property type="molecule type" value="Genomic_DNA"/>
</dbReference>
<dbReference type="Proteomes" id="UP000282892">
    <property type="component" value="Chromosome"/>
</dbReference>
<protein>
    <submittedName>
        <fullName evidence="1">DUF2533 domain-containing protein</fullName>
    </submittedName>
</protein>
<sequence length="84" mass="9965">MSVHKDLIQHAANQNKEYQNFLQLDQQRESFIEEAIQLCKEGKPFTTDKINDVTKKINNIKLRFIPERKIVTTDMVREYVSRKA</sequence>
<dbReference type="AlphaFoldDB" id="A0A3T0HYS3"/>
<dbReference type="Pfam" id="PF10752">
    <property type="entry name" value="DUF2533"/>
    <property type="match status" value="1"/>
</dbReference>
<keyword evidence="2" id="KW-1185">Reference proteome</keyword>
<reference evidence="1 2" key="1">
    <citation type="submission" date="2017-07" db="EMBL/GenBank/DDBJ databases">
        <title>The complete genome sequence of Bacillus mesonae strain H20-5, an efficient strain improving plant abiotic stress resistance.</title>
        <authorList>
            <person name="Kim S.Y."/>
            <person name="Song H."/>
            <person name="Sang M.K."/>
            <person name="Weon H.-Y."/>
            <person name="Song J."/>
        </authorList>
    </citation>
    <scope>NUCLEOTIDE SEQUENCE [LARGE SCALE GENOMIC DNA]</scope>
    <source>
        <strain evidence="1 2">H20-5</strain>
    </source>
</reference>
<dbReference type="KEGG" id="nmk:CHR53_13715"/>